<dbReference type="AlphaFoldDB" id="A0A1M6IWD7"/>
<feature type="domain" description="ACT" evidence="12">
    <location>
        <begin position="191"/>
        <end position="268"/>
    </location>
</feature>
<dbReference type="PANTHER" id="PTHR21022:SF19">
    <property type="entry name" value="PREPHENATE DEHYDRATASE-RELATED"/>
    <property type="match status" value="1"/>
</dbReference>
<dbReference type="CDD" id="cd04905">
    <property type="entry name" value="ACT_CM-PDT"/>
    <property type="match status" value="1"/>
</dbReference>
<evidence type="ECO:0000256" key="1">
    <source>
        <dbReference type="ARBA" id="ARBA00004741"/>
    </source>
</evidence>
<evidence type="ECO:0000313" key="13">
    <source>
        <dbReference type="EMBL" id="SHJ38684.1"/>
    </source>
</evidence>
<keyword evidence="14" id="KW-1185">Reference proteome</keyword>
<dbReference type="InterPro" id="IPR045865">
    <property type="entry name" value="ACT-like_dom_sf"/>
</dbReference>
<dbReference type="Pfam" id="PF01842">
    <property type="entry name" value="ACT"/>
    <property type="match status" value="1"/>
</dbReference>
<dbReference type="RefSeq" id="WP_110941107.1">
    <property type="nucleotide sequence ID" value="NZ_FQZV01000023.1"/>
</dbReference>
<dbReference type="STRING" id="1121919.SAMN02745975_01964"/>
<dbReference type="OrthoDB" id="9802281at2"/>
<dbReference type="PIRSF" id="PIRSF001500">
    <property type="entry name" value="Chor_mut_pdt_Ppr"/>
    <property type="match status" value="1"/>
</dbReference>
<dbReference type="SUPFAM" id="SSF53850">
    <property type="entry name" value="Periplasmic binding protein-like II"/>
    <property type="match status" value="1"/>
</dbReference>
<gene>
    <name evidence="10" type="primary">pheA</name>
    <name evidence="13" type="ORF">SAMN02745975_01964</name>
</gene>
<dbReference type="FunFam" id="3.30.70.260:FF:000012">
    <property type="entry name" value="Prephenate dehydratase"/>
    <property type="match status" value="1"/>
</dbReference>
<dbReference type="CDD" id="cd13630">
    <property type="entry name" value="PBP2_PDT_1"/>
    <property type="match status" value="1"/>
</dbReference>
<evidence type="ECO:0000256" key="8">
    <source>
        <dbReference type="ARBA" id="ARBA00047848"/>
    </source>
</evidence>
<dbReference type="InterPro" id="IPR008242">
    <property type="entry name" value="Chor_mutase/pphenate_deHydtase"/>
</dbReference>
<dbReference type="InterPro" id="IPR002912">
    <property type="entry name" value="ACT_dom"/>
</dbReference>
<sequence>MEMGYLGPEGSYSHGAALAYGSEVTGIPMQSFSEIFEAVEAGKIKMGILPIENSTEGAVTMVMDGLIHTKRIQIIGELVFEIRHHLLSIGKNTEELQVVLSHPQALEQCREFFRKNYPNIRLLACESSSQACIAAKNKGPSYGAIGNKLAGERYGLNILSDQVQDNLMNQTRFIVIGREDTKATGRDKTSIAFSFHDDHPGSLYEVLREFAKDNINLTRIESRPAKAELGKYVFYIDFHGHKNDPKIQGILKSIEKITRWVKILGSYPLGDEEGMQQKTRVGVV</sequence>
<dbReference type="SUPFAM" id="SSF55021">
    <property type="entry name" value="ACT-like"/>
    <property type="match status" value="1"/>
</dbReference>
<dbReference type="PROSITE" id="PS51671">
    <property type="entry name" value="ACT"/>
    <property type="match status" value="1"/>
</dbReference>
<evidence type="ECO:0000256" key="7">
    <source>
        <dbReference type="ARBA" id="ARBA00023239"/>
    </source>
</evidence>
<dbReference type="Proteomes" id="UP000184536">
    <property type="component" value="Unassembled WGS sequence"/>
</dbReference>
<comment type="pathway">
    <text evidence="1 10">Amino-acid biosynthesis; L-phenylalanine biosynthesis; phenylpyruvate from prephenate: step 1/1.</text>
</comment>
<comment type="catalytic activity">
    <reaction evidence="8 10">
        <text>prephenate + H(+) = 3-phenylpyruvate + CO2 + H2O</text>
        <dbReference type="Rhea" id="RHEA:21648"/>
        <dbReference type="ChEBI" id="CHEBI:15377"/>
        <dbReference type="ChEBI" id="CHEBI:15378"/>
        <dbReference type="ChEBI" id="CHEBI:16526"/>
        <dbReference type="ChEBI" id="CHEBI:18005"/>
        <dbReference type="ChEBI" id="CHEBI:29934"/>
        <dbReference type="EC" id="4.2.1.51"/>
    </reaction>
</comment>
<accession>A0A1M6IWD7</accession>
<evidence type="ECO:0000256" key="5">
    <source>
        <dbReference type="ARBA" id="ARBA00023141"/>
    </source>
</evidence>
<evidence type="ECO:0000259" key="12">
    <source>
        <dbReference type="PROSITE" id="PS51671"/>
    </source>
</evidence>
<keyword evidence="5 10" id="KW-0057">Aromatic amino acid biosynthesis</keyword>
<reference evidence="14" key="1">
    <citation type="submission" date="2016-11" db="EMBL/GenBank/DDBJ databases">
        <authorList>
            <person name="Varghese N."/>
            <person name="Submissions S."/>
        </authorList>
    </citation>
    <scope>NUCLEOTIDE SEQUENCE [LARGE SCALE GENOMIC DNA]</scope>
    <source>
        <strain evidence="14">DSM 17957</strain>
    </source>
</reference>
<dbReference type="GO" id="GO:0005737">
    <property type="term" value="C:cytoplasm"/>
    <property type="evidence" value="ECO:0007669"/>
    <property type="project" value="TreeGrafter"/>
</dbReference>
<evidence type="ECO:0000256" key="2">
    <source>
        <dbReference type="ARBA" id="ARBA00013147"/>
    </source>
</evidence>
<evidence type="ECO:0000256" key="9">
    <source>
        <dbReference type="PIRSR" id="PIRSR001500-2"/>
    </source>
</evidence>
<evidence type="ECO:0000256" key="6">
    <source>
        <dbReference type="ARBA" id="ARBA00023222"/>
    </source>
</evidence>
<keyword evidence="7 10" id="KW-0456">Lyase</keyword>
<dbReference type="Gene3D" id="3.40.190.10">
    <property type="entry name" value="Periplasmic binding protein-like II"/>
    <property type="match status" value="2"/>
</dbReference>
<feature type="domain" description="Prephenate dehydratase" evidence="11">
    <location>
        <begin position="2"/>
        <end position="178"/>
    </location>
</feature>
<evidence type="ECO:0000256" key="10">
    <source>
        <dbReference type="RuleBase" id="RU361254"/>
    </source>
</evidence>
<dbReference type="PANTHER" id="PTHR21022">
    <property type="entry name" value="PREPHENATE DEHYDRATASE P PROTEIN"/>
    <property type="match status" value="1"/>
</dbReference>
<dbReference type="GO" id="GO:0004664">
    <property type="term" value="F:prephenate dehydratase activity"/>
    <property type="evidence" value="ECO:0007669"/>
    <property type="project" value="UniProtKB-UniRule"/>
</dbReference>
<feature type="site" description="Essential for prephenate dehydratase activity" evidence="9">
    <location>
        <position position="171"/>
    </location>
</feature>
<dbReference type="UniPathway" id="UPA00121">
    <property type="reaction ID" value="UER00345"/>
</dbReference>
<dbReference type="Pfam" id="PF00800">
    <property type="entry name" value="PDT"/>
    <property type="match status" value="1"/>
</dbReference>
<dbReference type="PROSITE" id="PS00857">
    <property type="entry name" value="PREPHENATE_DEHYDR_1"/>
    <property type="match status" value="1"/>
</dbReference>
<evidence type="ECO:0000313" key="14">
    <source>
        <dbReference type="Proteomes" id="UP000184536"/>
    </source>
</evidence>
<keyword evidence="4 10" id="KW-0028">Amino-acid biosynthesis</keyword>
<name>A0A1M6IWD7_9FIRM</name>
<dbReference type="EMBL" id="FQZV01000023">
    <property type="protein sequence ID" value="SHJ38684.1"/>
    <property type="molecule type" value="Genomic_DNA"/>
</dbReference>
<dbReference type="PROSITE" id="PS51171">
    <property type="entry name" value="PREPHENATE_DEHYDR_3"/>
    <property type="match status" value="1"/>
</dbReference>
<dbReference type="InterPro" id="IPR018528">
    <property type="entry name" value="Preph_deHydtase_CS"/>
</dbReference>
<dbReference type="InterPro" id="IPR001086">
    <property type="entry name" value="Preph_deHydtase"/>
</dbReference>
<evidence type="ECO:0000259" key="11">
    <source>
        <dbReference type="PROSITE" id="PS51171"/>
    </source>
</evidence>
<protein>
    <recommendedName>
        <fullName evidence="3 10">Prephenate dehydratase</fullName>
        <shortName evidence="10">PDT</shortName>
        <ecNumber evidence="2 10">4.2.1.51</ecNumber>
    </recommendedName>
</protein>
<dbReference type="EC" id="4.2.1.51" evidence="2 10"/>
<evidence type="ECO:0000256" key="3">
    <source>
        <dbReference type="ARBA" id="ARBA00021872"/>
    </source>
</evidence>
<dbReference type="GO" id="GO:0009094">
    <property type="term" value="P:L-phenylalanine biosynthetic process"/>
    <property type="evidence" value="ECO:0007669"/>
    <property type="project" value="UniProtKB-UniPathway"/>
</dbReference>
<dbReference type="NCBIfam" id="NF008865">
    <property type="entry name" value="PRK11898.1"/>
    <property type="match status" value="1"/>
</dbReference>
<dbReference type="PROSITE" id="PS00858">
    <property type="entry name" value="PREPHENATE_DEHYDR_2"/>
    <property type="match status" value="1"/>
</dbReference>
<dbReference type="Gene3D" id="3.30.70.260">
    <property type="match status" value="1"/>
</dbReference>
<proteinExistence type="predicted"/>
<evidence type="ECO:0000256" key="4">
    <source>
        <dbReference type="ARBA" id="ARBA00022605"/>
    </source>
</evidence>
<organism evidence="13 14">
    <name type="scientific">Geosporobacter subterraneus DSM 17957</name>
    <dbReference type="NCBI Taxonomy" id="1121919"/>
    <lineage>
        <taxon>Bacteria</taxon>
        <taxon>Bacillati</taxon>
        <taxon>Bacillota</taxon>
        <taxon>Clostridia</taxon>
        <taxon>Peptostreptococcales</taxon>
        <taxon>Thermotaleaceae</taxon>
        <taxon>Geosporobacter</taxon>
    </lineage>
</organism>
<keyword evidence="6 10" id="KW-0584">Phenylalanine biosynthesis</keyword>